<protein>
    <recommendedName>
        <fullName evidence="8">FAD dependent oxidoreductase</fullName>
    </recommendedName>
</protein>
<evidence type="ECO:0000256" key="2">
    <source>
        <dbReference type="ARBA" id="ARBA00022723"/>
    </source>
</evidence>
<evidence type="ECO:0000313" key="7">
    <source>
        <dbReference type="Proteomes" id="UP000186364"/>
    </source>
</evidence>
<evidence type="ECO:0000256" key="4">
    <source>
        <dbReference type="ARBA" id="ARBA00023004"/>
    </source>
</evidence>
<proteinExistence type="predicted"/>
<dbReference type="GO" id="GO:0046872">
    <property type="term" value="F:metal ion binding"/>
    <property type="evidence" value="ECO:0007669"/>
    <property type="project" value="UniProtKB-KW"/>
</dbReference>
<dbReference type="InterPro" id="IPR039650">
    <property type="entry name" value="HdrA-like"/>
</dbReference>
<keyword evidence="3" id="KW-0560">Oxidoreductase</keyword>
<dbReference type="Proteomes" id="UP000186364">
    <property type="component" value="Unassembled WGS sequence"/>
</dbReference>
<dbReference type="GO" id="GO:0016491">
    <property type="term" value="F:oxidoreductase activity"/>
    <property type="evidence" value="ECO:0007669"/>
    <property type="project" value="UniProtKB-KW"/>
</dbReference>
<keyword evidence="7" id="KW-1185">Reference proteome</keyword>
<name>A0A1Q9AVH9_9HYPH</name>
<sequence>MLRRFKVNSADKQDMDRMLARRTGAIATFVLAMVMAFSSVSCTFVQAQELANPVLETEGDAARRSASRGTCKSADVIVYGATPSGIAAAIQAARLKKTVILLEPTQHIGGMMAGGLSRTDAAPHRGVYGGIVTEFFDKATTTYQLTDPIRIYFEAKWAEQTFGTMLNASKVTVIRGQLISSVKLKNRAIQSLTTTSGRSFCGTSFIDASYEGDLMQRSGAKTIVGRESQAQYGEEDAGVVKLRLPPVGSRTNPTELVLDPYIVPGDPQSGLLPGLSPIGQQPIGSADKSVMAFNYRLCVTNTPGNKRPFTKPADYDPMRYEAHARFIAALNAQGQPISENYFVGADLTVKNKLDVNSNAYFSTDVWNIGYDYAVGNEAKRQEIRKSVRSFIQGLMWFAVSDPRVPQATRDYTAQYGYCADEYTDNDNFPYQLYVRQARRLVGQYVLTENDLKNKPNFLDSIGVGYAPLDQHGMIRTVQDGHIAEDNRYPFSVAPYQIPYRALLPNRSDVTNLLVSVAVSASHVAYTSIRMEPTYMVMGQAAGAAAALAPDGDVSKVSIAKLRSTLLKAGQVLKWDKSIRLKS</sequence>
<dbReference type="InterPro" id="IPR036188">
    <property type="entry name" value="FAD/NAD-bd_sf"/>
</dbReference>
<keyword evidence="1" id="KW-0004">4Fe-4S</keyword>
<organism evidence="6 7">
    <name type="scientific">Xaviernesmea oryzae</name>
    <dbReference type="NCBI Taxonomy" id="464029"/>
    <lineage>
        <taxon>Bacteria</taxon>
        <taxon>Pseudomonadati</taxon>
        <taxon>Pseudomonadota</taxon>
        <taxon>Alphaproteobacteria</taxon>
        <taxon>Hyphomicrobiales</taxon>
        <taxon>Rhizobiaceae</taxon>
        <taxon>Rhizobium/Agrobacterium group</taxon>
        <taxon>Xaviernesmea</taxon>
    </lineage>
</organism>
<dbReference type="SUPFAM" id="SSF51905">
    <property type="entry name" value="FAD/NAD(P)-binding domain"/>
    <property type="match status" value="1"/>
</dbReference>
<dbReference type="Gene3D" id="3.50.50.60">
    <property type="entry name" value="FAD/NAD(P)-binding domain"/>
    <property type="match status" value="1"/>
</dbReference>
<keyword evidence="4" id="KW-0408">Iron</keyword>
<keyword evidence="2" id="KW-0479">Metal-binding</keyword>
<dbReference type="GO" id="GO:0051539">
    <property type="term" value="F:4 iron, 4 sulfur cluster binding"/>
    <property type="evidence" value="ECO:0007669"/>
    <property type="project" value="UniProtKB-KW"/>
</dbReference>
<keyword evidence="5" id="KW-0411">Iron-sulfur</keyword>
<evidence type="ECO:0000256" key="5">
    <source>
        <dbReference type="ARBA" id="ARBA00023014"/>
    </source>
</evidence>
<dbReference type="EMBL" id="MKIP01000052">
    <property type="protein sequence ID" value="OLP59439.1"/>
    <property type="molecule type" value="Genomic_DNA"/>
</dbReference>
<evidence type="ECO:0000313" key="6">
    <source>
        <dbReference type="EMBL" id="OLP59439.1"/>
    </source>
</evidence>
<gene>
    <name evidence="6" type="ORF">BJF93_12040</name>
</gene>
<dbReference type="PANTHER" id="PTHR43498:SF1">
    <property type="entry name" value="COB--COM HETERODISULFIDE REDUCTASE IRON-SULFUR SUBUNIT A"/>
    <property type="match status" value="1"/>
</dbReference>
<dbReference type="AlphaFoldDB" id="A0A1Q9AVH9"/>
<dbReference type="Pfam" id="PF12831">
    <property type="entry name" value="FAD_oxidored"/>
    <property type="match status" value="1"/>
</dbReference>
<accession>A0A1Q9AVH9</accession>
<dbReference type="PANTHER" id="PTHR43498">
    <property type="entry name" value="FERREDOXIN:COB-COM HETERODISULFIDE REDUCTASE SUBUNIT A"/>
    <property type="match status" value="1"/>
</dbReference>
<evidence type="ECO:0000256" key="1">
    <source>
        <dbReference type="ARBA" id="ARBA00022485"/>
    </source>
</evidence>
<evidence type="ECO:0000256" key="3">
    <source>
        <dbReference type="ARBA" id="ARBA00023002"/>
    </source>
</evidence>
<evidence type="ECO:0008006" key="8">
    <source>
        <dbReference type="Google" id="ProtNLM"/>
    </source>
</evidence>
<comment type="caution">
    <text evidence="6">The sequence shown here is derived from an EMBL/GenBank/DDBJ whole genome shotgun (WGS) entry which is preliminary data.</text>
</comment>
<reference evidence="6 7" key="1">
    <citation type="submission" date="2016-09" db="EMBL/GenBank/DDBJ databases">
        <title>Rhizobium sp. nov., a novel species isolated from the rice rhizosphere.</title>
        <authorList>
            <person name="Zhao J."/>
            <person name="Zhang X."/>
        </authorList>
    </citation>
    <scope>NUCLEOTIDE SEQUENCE [LARGE SCALE GENOMIC DNA]</scope>
    <source>
        <strain evidence="6 7">1.7048</strain>
    </source>
</reference>